<reference evidence="1 2" key="1">
    <citation type="submission" date="2016-11" db="EMBL/GenBank/DDBJ databases">
        <title>Comparative genomics of Bartonella apis.</title>
        <authorList>
            <person name="Engel P."/>
        </authorList>
    </citation>
    <scope>NUCLEOTIDE SEQUENCE [LARGE SCALE GENOMIC DNA]</scope>
    <source>
        <strain evidence="1 2">BBC0178</strain>
    </source>
</reference>
<proteinExistence type="predicted"/>
<keyword evidence="2" id="KW-1185">Reference proteome</keyword>
<evidence type="ECO:0000313" key="2">
    <source>
        <dbReference type="Proteomes" id="UP000189660"/>
    </source>
</evidence>
<dbReference type="Proteomes" id="UP000189660">
    <property type="component" value="Chromosome"/>
</dbReference>
<dbReference type="AlphaFoldDB" id="A0A1U9MC90"/>
<name>A0A1U9MC90_9HYPH</name>
<protein>
    <submittedName>
        <fullName evidence="1">Uncharacterized protein</fullName>
    </submittedName>
</protein>
<organism evidence="1 2">
    <name type="scientific">Bartonella apihabitans</name>
    <dbReference type="NCBI Taxonomy" id="2750929"/>
    <lineage>
        <taxon>Bacteria</taxon>
        <taxon>Pseudomonadati</taxon>
        <taxon>Pseudomonadota</taxon>
        <taxon>Alphaproteobacteria</taxon>
        <taxon>Hyphomicrobiales</taxon>
        <taxon>Bartonellaceae</taxon>
        <taxon>Bartonella</taxon>
    </lineage>
</organism>
<accession>A0A1U9MC90</accession>
<evidence type="ECO:0000313" key="1">
    <source>
        <dbReference type="EMBL" id="AQT42924.1"/>
    </source>
</evidence>
<gene>
    <name evidence="1" type="ORF">BBC0178_014610</name>
</gene>
<dbReference type="EMBL" id="CP015820">
    <property type="protein sequence ID" value="AQT42924.1"/>
    <property type="molecule type" value="Genomic_DNA"/>
</dbReference>
<sequence length="36" mass="4078">MLEKIVALPVNGEIAVKAQSLFILDESSCFLYHIER</sequence>
<dbReference type="KEGG" id="bapa:BBC0178_014610"/>